<accession>A0A084JHP4</accession>
<keyword evidence="1" id="KW-0472">Membrane</keyword>
<evidence type="ECO:0000256" key="1">
    <source>
        <dbReference type="SAM" id="Phobius"/>
    </source>
</evidence>
<dbReference type="PANTHER" id="PTHR37305">
    <property type="entry name" value="INTEGRAL MEMBRANE PROTEIN-RELATED"/>
    <property type="match status" value="1"/>
</dbReference>
<keyword evidence="1" id="KW-1133">Transmembrane helix</keyword>
<protein>
    <submittedName>
        <fullName evidence="2">Uncharacterized protein</fullName>
    </submittedName>
</protein>
<dbReference type="STRING" id="318464.IO99_02215"/>
<feature type="transmembrane region" description="Helical" evidence="1">
    <location>
        <begin position="20"/>
        <end position="40"/>
    </location>
</feature>
<keyword evidence="1" id="KW-0812">Transmembrane</keyword>
<feature type="transmembrane region" description="Helical" evidence="1">
    <location>
        <begin position="55"/>
        <end position="77"/>
    </location>
</feature>
<dbReference type="RefSeq" id="WP_035129660.1">
    <property type="nucleotide sequence ID" value="NZ_JPMD01000002.1"/>
</dbReference>
<name>A0A084JHP4_9CLOT</name>
<dbReference type="EMBL" id="JPMD01000002">
    <property type="protein sequence ID" value="KEZ88478.1"/>
    <property type="molecule type" value="Genomic_DNA"/>
</dbReference>
<feature type="transmembrane region" description="Helical" evidence="1">
    <location>
        <begin position="148"/>
        <end position="167"/>
    </location>
</feature>
<comment type="caution">
    <text evidence="2">The sequence shown here is derived from an EMBL/GenBank/DDBJ whole genome shotgun (WGS) entry which is preliminary data.</text>
</comment>
<evidence type="ECO:0000313" key="3">
    <source>
        <dbReference type="Proteomes" id="UP000028542"/>
    </source>
</evidence>
<dbReference type="Pfam" id="PF12730">
    <property type="entry name" value="ABC2_membrane_4"/>
    <property type="match status" value="1"/>
</dbReference>
<sequence length="254" mass="28618">MLNYIKSELYRTTHRKYPYVLVGTSSLICILVNVLALWFMKDQAAINRITMPDMLMISTGLFTLIYYSVIMIVDIVFSDEHKHQTLKNTVSFGINRTKIYLGKFIVEVIVATVSLIIVATVLILSSYICLGLGGATMAETLGNFGNKLIAVFPLWLTGIAIANLLAFNIKNNNIFAFAYLGVVAIFPGIIKLLGYYKPIFAKIQLYLVSYNIKFIVGQDRVLSEDITKFYVLGIVYITLITVIGIISFRRREIK</sequence>
<organism evidence="2 3">
    <name type="scientific">Clostridium sulfidigenes</name>
    <dbReference type="NCBI Taxonomy" id="318464"/>
    <lineage>
        <taxon>Bacteria</taxon>
        <taxon>Bacillati</taxon>
        <taxon>Bacillota</taxon>
        <taxon>Clostridia</taxon>
        <taxon>Eubacteriales</taxon>
        <taxon>Clostridiaceae</taxon>
        <taxon>Clostridium</taxon>
    </lineage>
</organism>
<feature type="transmembrane region" description="Helical" evidence="1">
    <location>
        <begin position="104"/>
        <end position="128"/>
    </location>
</feature>
<feature type="transmembrane region" description="Helical" evidence="1">
    <location>
        <begin position="174"/>
        <end position="196"/>
    </location>
</feature>
<dbReference type="eggNOG" id="COG1277">
    <property type="taxonomic scope" value="Bacteria"/>
</dbReference>
<dbReference type="Proteomes" id="UP000028542">
    <property type="component" value="Unassembled WGS sequence"/>
</dbReference>
<dbReference type="AlphaFoldDB" id="A0A084JHP4"/>
<evidence type="ECO:0000313" key="2">
    <source>
        <dbReference type="EMBL" id="KEZ88478.1"/>
    </source>
</evidence>
<feature type="transmembrane region" description="Helical" evidence="1">
    <location>
        <begin position="229"/>
        <end position="248"/>
    </location>
</feature>
<gene>
    <name evidence="2" type="ORF">IO99_02215</name>
</gene>
<reference evidence="2 3" key="1">
    <citation type="submission" date="2014-07" db="EMBL/GenBank/DDBJ databases">
        <title>Draft genome of Clostridium sulfidigenes 113A isolated from sediments associated with methane hydrate from Krishna Godavari basin.</title>
        <authorList>
            <person name="Honkalas V.S."/>
            <person name="Dabir A.P."/>
            <person name="Arora P."/>
            <person name="Dhakephalkar P.K."/>
        </authorList>
    </citation>
    <scope>NUCLEOTIDE SEQUENCE [LARGE SCALE GENOMIC DNA]</scope>
    <source>
        <strain evidence="2 3">113A</strain>
    </source>
</reference>
<keyword evidence="3" id="KW-1185">Reference proteome</keyword>
<dbReference type="PANTHER" id="PTHR37305:SF1">
    <property type="entry name" value="MEMBRANE PROTEIN"/>
    <property type="match status" value="1"/>
</dbReference>
<proteinExistence type="predicted"/>